<sequence>MKQSPPPPTLDGAGEHYCLAKLCPNFFHYQSTPIAAPIIESSPLIVINTEVCETLVVDPLTTTSITLGFESPSQFKGLGDVDKVVTNASSSINLTRGGKETKLPIKYQEMEWKMIRGRGRHGCRGREGLLSELETTPALQPTSQPENITASPNFIPTFSTLVDFQSTPLAAPIIESSPSIVINTEVCETLVVDPLTTTSITLGFESPSQFKGLGDVDEVVTNASSSINLTRGGKETKLPVKYQEMEWKMIRGRGKRGCRGRGSYH</sequence>
<gene>
    <name evidence="1" type="ORF">F2Q70_00016223</name>
</gene>
<comment type="caution">
    <text evidence="1">The sequence shown here is derived from an EMBL/GenBank/DDBJ whole genome shotgun (WGS) entry which is preliminary data.</text>
</comment>
<evidence type="ECO:0000313" key="1">
    <source>
        <dbReference type="EMBL" id="KAF2561003.1"/>
    </source>
</evidence>
<reference evidence="1" key="1">
    <citation type="submission" date="2019-12" db="EMBL/GenBank/DDBJ databases">
        <title>Genome sequencing and annotation of Brassica cretica.</title>
        <authorList>
            <person name="Studholme D.J."/>
            <person name="Sarris P.F."/>
        </authorList>
    </citation>
    <scope>NUCLEOTIDE SEQUENCE</scope>
    <source>
        <strain evidence="1">PFS-102/07</strain>
        <tissue evidence="1">Leaf</tissue>
    </source>
</reference>
<dbReference type="EMBL" id="QGKY02001250">
    <property type="protein sequence ID" value="KAF2561003.1"/>
    <property type="molecule type" value="Genomic_DNA"/>
</dbReference>
<dbReference type="AlphaFoldDB" id="A0A8S9HSI6"/>
<name>A0A8S9HSI6_BRACR</name>
<accession>A0A8S9HSI6</accession>
<protein>
    <submittedName>
        <fullName evidence="1">Uncharacterized protein</fullName>
    </submittedName>
</protein>
<proteinExistence type="predicted"/>
<organism evidence="1">
    <name type="scientific">Brassica cretica</name>
    <name type="common">Mustard</name>
    <dbReference type="NCBI Taxonomy" id="69181"/>
    <lineage>
        <taxon>Eukaryota</taxon>
        <taxon>Viridiplantae</taxon>
        <taxon>Streptophyta</taxon>
        <taxon>Embryophyta</taxon>
        <taxon>Tracheophyta</taxon>
        <taxon>Spermatophyta</taxon>
        <taxon>Magnoliopsida</taxon>
        <taxon>eudicotyledons</taxon>
        <taxon>Gunneridae</taxon>
        <taxon>Pentapetalae</taxon>
        <taxon>rosids</taxon>
        <taxon>malvids</taxon>
        <taxon>Brassicales</taxon>
        <taxon>Brassicaceae</taxon>
        <taxon>Brassiceae</taxon>
        <taxon>Brassica</taxon>
    </lineage>
</organism>